<dbReference type="PROSITE" id="PS00624">
    <property type="entry name" value="GMC_OXRED_2"/>
    <property type="match status" value="1"/>
</dbReference>
<dbReference type="PANTHER" id="PTHR11552:SF158">
    <property type="entry name" value="GH23626P-RELATED"/>
    <property type="match status" value="1"/>
</dbReference>
<dbReference type="InterPro" id="IPR036188">
    <property type="entry name" value="FAD/NAD-bd_sf"/>
</dbReference>
<keyword evidence="4" id="KW-0285">Flavoprotein</keyword>
<dbReference type="Pfam" id="PF05199">
    <property type="entry name" value="GMC_oxred_C"/>
    <property type="match status" value="1"/>
</dbReference>
<evidence type="ECO:0000313" key="7">
    <source>
        <dbReference type="EMBL" id="CAG9836223.1"/>
    </source>
</evidence>
<keyword evidence="3 4" id="KW-0274">FAD</keyword>
<dbReference type="PANTHER" id="PTHR11552">
    <property type="entry name" value="GLUCOSE-METHANOL-CHOLINE GMC OXIDOREDUCTASE"/>
    <property type="match status" value="1"/>
</dbReference>
<name>A0A9N9XEH8_DIABA</name>
<evidence type="ECO:0000256" key="1">
    <source>
        <dbReference type="ARBA" id="ARBA00010790"/>
    </source>
</evidence>
<dbReference type="GO" id="GO:0050660">
    <property type="term" value="F:flavin adenine dinucleotide binding"/>
    <property type="evidence" value="ECO:0007669"/>
    <property type="project" value="InterPro"/>
</dbReference>
<evidence type="ECO:0000256" key="3">
    <source>
        <dbReference type="PIRSR" id="PIRSR000137-2"/>
    </source>
</evidence>
<evidence type="ECO:0000256" key="2">
    <source>
        <dbReference type="PIRSR" id="PIRSR000137-1"/>
    </source>
</evidence>
<reference evidence="7" key="1">
    <citation type="submission" date="2022-01" db="EMBL/GenBank/DDBJ databases">
        <authorList>
            <person name="King R."/>
        </authorList>
    </citation>
    <scope>NUCLEOTIDE SEQUENCE</scope>
</reference>
<dbReference type="InterPro" id="IPR012132">
    <property type="entry name" value="GMC_OxRdtase"/>
</dbReference>
<dbReference type="EMBL" id="OU898281">
    <property type="protein sequence ID" value="CAG9836223.1"/>
    <property type="molecule type" value="Genomic_DNA"/>
</dbReference>
<evidence type="ECO:0000256" key="4">
    <source>
        <dbReference type="RuleBase" id="RU003968"/>
    </source>
</evidence>
<gene>
    <name evidence="7" type="ORF">DIABBA_LOCUS9330</name>
</gene>
<dbReference type="Gene3D" id="3.50.50.60">
    <property type="entry name" value="FAD/NAD(P)-binding domain"/>
    <property type="match status" value="1"/>
</dbReference>
<dbReference type="SUPFAM" id="SSF51905">
    <property type="entry name" value="FAD/NAD(P)-binding domain"/>
    <property type="match status" value="1"/>
</dbReference>
<feature type="active site" description="Proton donor" evidence="2">
    <location>
        <position position="588"/>
    </location>
</feature>
<feature type="binding site" evidence="3">
    <location>
        <position position="183"/>
    </location>
    <ligand>
        <name>FAD</name>
        <dbReference type="ChEBI" id="CHEBI:57692"/>
    </ligand>
</feature>
<dbReference type="InterPro" id="IPR000172">
    <property type="entry name" value="GMC_OxRdtase_N"/>
</dbReference>
<accession>A0A9N9XEH8</accession>
<comment type="similarity">
    <text evidence="1 4">Belongs to the GMC oxidoreductase family.</text>
</comment>
<dbReference type="AlphaFoldDB" id="A0A9N9XEH8"/>
<dbReference type="Pfam" id="PF00732">
    <property type="entry name" value="GMC_oxred_N"/>
    <property type="match status" value="1"/>
</dbReference>
<dbReference type="OrthoDB" id="269227at2759"/>
<evidence type="ECO:0000259" key="6">
    <source>
        <dbReference type="PROSITE" id="PS00624"/>
    </source>
</evidence>
<dbReference type="GO" id="GO:0016614">
    <property type="term" value="F:oxidoreductase activity, acting on CH-OH group of donors"/>
    <property type="evidence" value="ECO:0007669"/>
    <property type="project" value="InterPro"/>
</dbReference>
<dbReference type="InterPro" id="IPR007867">
    <property type="entry name" value="GMC_OxRtase_C"/>
</dbReference>
<comment type="cofactor">
    <cofactor evidence="3">
        <name>FAD</name>
        <dbReference type="ChEBI" id="CHEBI:57692"/>
    </cofactor>
</comment>
<protein>
    <recommendedName>
        <fullName evidence="5 6">Glucose-methanol-choline oxidoreductase N-terminal domain-containing protein</fullName>
    </recommendedName>
</protein>
<sequence>MDSGKDPSVLVISQLVASEIEAIWEKASVPTVSSNRIIRLIRDILISSVEYYTKQDVDAYEKLLNDALEASKTYQTATSALEYKALKSGPPQDAGSYDFIVVGSGSTGSLLASRLSEISNWKVLVLEAGNYGNNITDVTAMSYKAMIMSDFNWGYYSVPQNNSCLGFEENRCPHIRGKGVGGTSLLNALIYVRGNKLDFDTWCSMGNKGWCYNESLPYFLKTEHLHWTDPNAPIDLAYHNLTGLLWVEQPMPRTQHTKIFLEANEQMGYKLRDVNGADQIGVMPFQINTRIGRRQDSGTAFIKPFLNRKNLKVLTKALATKIIIKNKIATGVQYLQNGVLYEATAKKEVIVSAGTINSPQLLMLSGIGPKVHLQKFKIPLVQDLEVGSSFSDHLQVYGMVYTSNLSEPIKTLRESIAEYLNNGTGYLAEALASQGVGYYISKLEPTAGYSDIELSFADTNTTTDAISRFMRWRPDIGVSANGIDSASSFKIFVTPLHTKSLGTVRLRSASPLDYPDIDPNILSDPEGHDLESVYLGVQFAVNLTKQGPFKKINAKLQQNPVKQCRQYEFMSREYWKCASKYIVCHNNHPVGTCKMGPNPKVGHVVDNELKVYGIKRLRVADASVIPLSTSSHLNAICYLIAEKAADFIKKDHGKLNS</sequence>
<feature type="domain" description="Glucose-methanol-choline oxidoreductase N-terminal" evidence="5">
    <location>
        <begin position="177"/>
        <end position="200"/>
    </location>
</feature>
<dbReference type="SUPFAM" id="SSF54373">
    <property type="entry name" value="FAD-linked reductases, C-terminal domain"/>
    <property type="match status" value="1"/>
</dbReference>
<dbReference type="PIRSF" id="PIRSF000137">
    <property type="entry name" value="Alcohol_oxidase"/>
    <property type="match status" value="1"/>
</dbReference>
<organism evidence="7 8">
    <name type="scientific">Diabrotica balteata</name>
    <name type="common">Banded cucumber beetle</name>
    <dbReference type="NCBI Taxonomy" id="107213"/>
    <lineage>
        <taxon>Eukaryota</taxon>
        <taxon>Metazoa</taxon>
        <taxon>Ecdysozoa</taxon>
        <taxon>Arthropoda</taxon>
        <taxon>Hexapoda</taxon>
        <taxon>Insecta</taxon>
        <taxon>Pterygota</taxon>
        <taxon>Neoptera</taxon>
        <taxon>Endopterygota</taxon>
        <taxon>Coleoptera</taxon>
        <taxon>Polyphaga</taxon>
        <taxon>Cucujiformia</taxon>
        <taxon>Chrysomeloidea</taxon>
        <taxon>Chrysomelidae</taxon>
        <taxon>Galerucinae</taxon>
        <taxon>Diabroticina</taxon>
        <taxon>Diabroticites</taxon>
        <taxon>Diabrotica</taxon>
    </lineage>
</organism>
<dbReference type="Gene3D" id="3.30.560.10">
    <property type="entry name" value="Glucose Oxidase, domain 3"/>
    <property type="match status" value="1"/>
</dbReference>
<dbReference type="Proteomes" id="UP001153709">
    <property type="component" value="Chromosome 6"/>
</dbReference>
<evidence type="ECO:0000259" key="5">
    <source>
        <dbReference type="PROSITE" id="PS00623"/>
    </source>
</evidence>
<dbReference type="PROSITE" id="PS00623">
    <property type="entry name" value="GMC_OXRED_1"/>
    <property type="match status" value="1"/>
</dbReference>
<feature type="domain" description="Glucose-methanol-choline oxidoreductase N-terminal" evidence="6">
    <location>
        <begin position="354"/>
        <end position="368"/>
    </location>
</feature>
<evidence type="ECO:0000313" key="8">
    <source>
        <dbReference type="Proteomes" id="UP001153709"/>
    </source>
</evidence>
<feature type="active site" description="Proton acceptor" evidence="2">
    <location>
        <position position="632"/>
    </location>
</feature>
<keyword evidence="8" id="KW-1185">Reference proteome</keyword>
<proteinExistence type="inferred from homology"/>